<evidence type="ECO:0000256" key="1">
    <source>
        <dbReference type="SAM" id="MobiDB-lite"/>
    </source>
</evidence>
<evidence type="ECO:0000313" key="4">
    <source>
        <dbReference type="Proteomes" id="UP001303889"/>
    </source>
</evidence>
<evidence type="ECO:0000259" key="2">
    <source>
        <dbReference type="Pfam" id="PF16787"/>
    </source>
</evidence>
<dbReference type="GO" id="GO:0003677">
    <property type="term" value="F:DNA binding"/>
    <property type="evidence" value="ECO:0007669"/>
    <property type="project" value="InterPro"/>
</dbReference>
<feature type="domain" description="Ndc10" evidence="2">
    <location>
        <begin position="116"/>
        <end position="231"/>
    </location>
</feature>
<dbReference type="Proteomes" id="UP001303889">
    <property type="component" value="Unassembled WGS sequence"/>
</dbReference>
<dbReference type="Pfam" id="PF16787">
    <property type="entry name" value="NDC10_II"/>
    <property type="match status" value="1"/>
</dbReference>
<dbReference type="EMBL" id="MU855528">
    <property type="protein sequence ID" value="KAK3902169.1"/>
    <property type="molecule type" value="Genomic_DNA"/>
</dbReference>
<feature type="compositionally biased region" description="Low complexity" evidence="1">
    <location>
        <begin position="16"/>
        <end position="25"/>
    </location>
</feature>
<sequence length="232" mass="26733">MWWGAKSRSRSRSRRASNATRSTSAELRTNAQNVLSMIHEYRPKNTSLAYEPKQGEFREFCQEKLLLFLVEDVANRPLKTKSPKVDSDMPPEKTRLAWPSIRSHITAITGLYRTQKARGMNVHPLPREDNVREYLKTLQRRNAQQDKGNYADKARDTPLDGYTEEEFERICGELWTRGGASPEYYLRTLVDLLLGHYMLARGGDRRAAEPLDLFTFEFTGEGPTCCMPLILM</sequence>
<accession>A0AAN6MKB0</accession>
<keyword evidence="4" id="KW-1185">Reference proteome</keyword>
<reference evidence="3" key="2">
    <citation type="submission" date="2023-05" db="EMBL/GenBank/DDBJ databases">
        <authorList>
            <consortium name="Lawrence Berkeley National Laboratory"/>
            <person name="Steindorff A."/>
            <person name="Hensen N."/>
            <person name="Bonometti L."/>
            <person name="Westerberg I."/>
            <person name="Brannstrom I.O."/>
            <person name="Guillou S."/>
            <person name="Cros-Aarteil S."/>
            <person name="Calhoun S."/>
            <person name="Haridas S."/>
            <person name="Kuo A."/>
            <person name="Mondo S."/>
            <person name="Pangilinan J."/>
            <person name="Riley R."/>
            <person name="Labutti K."/>
            <person name="Andreopoulos B."/>
            <person name="Lipzen A."/>
            <person name="Chen C."/>
            <person name="Yanf M."/>
            <person name="Daum C."/>
            <person name="Ng V."/>
            <person name="Clum A."/>
            <person name="Ohm R."/>
            <person name="Martin F."/>
            <person name="Silar P."/>
            <person name="Natvig D."/>
            <person name="Lalanne C."/>
            <person name="Gautier V."/>
            <person name="Ament-Velasquez S.L."/>
            <person name="Kruys A."/>
            <person name="Hutchinson M.I."/>
            <person name="Powell A.J."/>
            <person name="Barry K."/>
            <person name="Miller A.N."/>
            <person name="Grigoriev I.V."/>
            <person name="Debuchy R."/>
            <person name="Gladieux P."/>
            <person name="Thoren M.H."/>
            <person name="Johannesson H."/>
        </authorList>
    </citation>
    <scope>NUCLEOTIDE SEQUENCE</scope>
    <source>
        <strain evidence="3">CBS 103.79</strain>
    </source>
</reference>
<evidence type="ECO:0000313" key="3">
    <source>
        <dbReference type="EMBL" id="KAK3902169.1"/>
    </source>
</evidence>
<name>A0AAN6MKB0_9PEZI</name>
<proteinExistence type="predicted"/>
<dbReference type="AlphaFoldDB" id="A0AAN6MKB0"/>
<reference evidence="3" key="1">
    <citation type="journal article" date="2023" name="Mol. Phylogenet. Evol.">
        <title>Genome-scale phylogeny and comparative genomics of the fungal order Sordariales.</title>
        <authorList>
            <person name="Hensen N."/>
            <person name="Bonometti L."/>
            <person name="Westerberg I."/>
            <person name="Brannstrom I.O."/>
            <person name="Guillou S."/>
            <person name="Cros-Aarteil S."/>
            <person name="Calhoun S."/>
            <person name="Haridas S."/>
            <person name="Kuo A."/>
            <person name="Mondo S."/>
            <person name="Pangilinan J."/>
            <person name="Riley R."/>
            <person name="LaButti K."/>
            <person name="Andreopoulos B."/>
            <person name="Lipzen A."/>
            <person name="Chen C."/>
            <person name="Yan M."/>
            <person name="Daum C."/>
            <person name="Ng V."/>
            <person name="Clum A."/>
            <person name="Steindorff A."/>
            <person name="Ohm R.A."/>
            <person name="Martin F."/>
            <person name="Silar P."/>
            <person name="Natvig D.O."/>
            <person name="Lalanne C."/>
            <person name="Gautier V."/>
            <person name="Ament-Velasquez S.L."/>
            <person name="Kruys A."/>
            <person name="Hutchinson M.I."/>
            <person name="Powell A.J."/>
            <person name="Barry K."/>
            <person name="Miller A.N."/>
            <person name="Grigoriev I.V."/>
            <person name="Debuchy R."/>
            <person name="Gladieux P."/>
            <person name="Hiltunen Thoren M."/>
            <person name="Johannesson H."/>
        </authorList>
    </citation>
    <scope>NUCLEOTIDE SEQUENCE</scope>
    <source>
        <strain evidence="3">CBS 103.79</strain>
    </source>
</reference>
<feature type="region of interest" description="Disordered" evidence="1">
    <location>
        <begin position="1"/>
        <end position="26"/>
    </location>
</feature>
<protein>
    <recommendedName>
        <fullName evidence="2">Ndc10 domain-containing protein</fullName>
    </recommendedName>
</protein>
<comment type="caution">
    <text evidence="3">The sequence shown here is derived from an EMBL/GenBank/DDBJ whole genome shotgun (WGS) entry which is preliminary data.</text>
</comment>
<gene>
    <name evidence="3" type="ORF">C8A05DRAFT_34140</name>
</gene>
<dbReference type="InterPro" id="IPR031872">
    <property type="entry name" value="NDC10_II"/>
</dbReference>
<organism evidence="3 4">
    <name type="scientific">Staphylotrichum tortipilum</name>
    <dbReference type="NCBI Taxonomy" id="2831512"/>
    <lineage>
        <taxon>Eukaryota</taxon>
        <taxon>Fungi</taxon>
        <taxon>Dikarya</taxon>
        <taxon>Ascomycota</taxon>
        <taxon>Pezizomycotina</taxon>
        <taxon>Sordariomycetes</taxon>
        <taxon>Sordariomycetidae</taxon>
        <taxon>Sordariales</taxon>
        <taxon>Chaetomiaceae</taxon>
        <taxon>Staphylotrichum</taxon>
    </lineage>
</organism>